<keyword evidence="5" id="KW-1185">Reference proteome</keyword>
<dbReference type="CDD" id="cd02846">
    <property type="entry name" value="PAZ_argonaute_like"/>
    <property type="match status" value="1"/>
</dbReference>
<dbReference type="InterPro" id="IPR012337">
    <property type="entry name" value="RNaseH-like_sf"/>
</dbReference>
<dbReference type="EMBL" id="MIGC01000380">
    <property type="protein sequence ID" value="PHJ25172.1"/>
    <property type="molecule type" value="Genomic_DNA"/>
</dbReference>
<feature type="compositionally biased region" description="Gly residues" evidence="1">
    <location>
        <begin position="1"/>
        <end position="12"/>
    </location>
</feature>
<dbReference type="PANTHER" id="PTHR22891">
    <property type="entry name" value="EUKARYOTIC TRANSLATION INITIATION FACTOR 2C"/>
    <property type="match status" value="1"/>
</dbReference>
<dbReference type="InterPro" id="IPR003100">
    <property type="entry name" value="PAZ_dom"/>
</dbReference>
<dbReference type="InterPro" id="IPR036397">
    <property type="entry name" value="RNaseH_sf"/>
</dbReference>
<comment type="caution">
    <text evidence="4">The sequence shown here is derived from an EMBL/GenBank/DDBJ whole genome shotgun (WGS) entry which is preliminary data.</text>
</comment>
<dbReference type="Gene3D" id="2.170.260.10">
    <property type="entry name" value="paz domain"/>
    <property type="match status" value="1"/>
</dbReference>
<dbReference type="Gene3D" id="3.30.420.10">
    <property type="entry name" value="Ribonuclease H-like superfamily/Ribonuclease H"/>
    <property type="match status" value="1"/>
</dbReference>
<evidence type="ECO:0000313" key="4">
    <source>
        <dbReference type="EMBL" id="PHJ25172.1"/>
    </source>
</evidence>
<dbReference type="SUPFAM" id="SSF101690">
    <property type="entry name" value="PAZ domain"/>
    <property type="match status" value="1"/>
</dbReference>
<feature type="domain" description="Piwi" evidence="3">
    <location>
        <begin position="628"/>
        <end position="939"/>
    </location>
</feature>
<dbReference type="Gene3D" id="3.40.50.2300">
    <property type="match status" value="1"/>
</dbReference>
<evidence type="ECO:0000259" key="2">
    <source>
        <dbReference type="PROSITE" id="PS50821"/>
    </source>
</evidence>
<dbReference type="RefSeq" id="XP_067926844.1">
    <property type="nucleotide sequence ID" value="XM_068061179.1"/>
</dbReference>
<feature type="domain" description="PAZ" evidence="2">
    <location>
        <begin position="349"/>
        <end position="455"/>
    </location>
</feature>
<accession>A0A2C6LE68</accession>
<dbReference type="GeneID" id="94424390"/>
<feature type="region of interest" description="Disordered" evidence="1">
    <location>
        <begin position="1"/>
        <end position="103"/>
    </location>
</feature>
<sequence>MSGRGGARGRGGGHGEGRGRGGYGDSRGRGGYGESRGRGGYGESRGASGYGGGRGRGGVGTREFSTSYQGGEGGARSGDSRGRRMSGTERGAGGRGARGRGGGVPAVLPVVSGNLRCLTNHFRLLVSEQGEQLTIWKHFVSFSRERDGGAQLVELPEDRKRELLSGVLDELVEAGQFTPEERSAILYDGDRLLASLLRIDLAHSTRGGWKVSIDSQHGISLANLQHAFKTHDDGTEEVAQAMQLIMTRAAEQAEYRMLLKSKFFKDDPRCFLEIYDRGGRGSTARQIWECFSQSVAAYRSDGLLSWDVVFNPQACVATKTVPLAAYLESVLEQLVGRPVQMSREEECRFILREGETMRRLSRVLTGLKVETRHILNRETGEPERRTHKIKEVTRLTATSEESEFILPDGRRVTVSQYFAEAYPHLPRIPPFQPLIRTGSRTRPCYIPISLCTMEKQPAIKGVPEKEREQVARHMIIPPIDRVGKVDQLLASLFEDANRPAARVLDTFGTRLDLRPRIADGIVLTPPKVCYTDGRGGSKTVQPVYGQWNLRGSAFWRGSSCTVWALYSFVEISEDVQRRFATTLREQARIYGIQLGLTPGVACYRRRDRRSPVEQFKSFLEFAKEKKCEILFVLLAEGDATDIYQRVKANGDRLFPTQCLRFDNKNVQAVVRGENPNMTYYANVMSKVNMKLQGVNQTVDADVFRRVIGVDKSTLVLGVEVSIFGVGGRVNRRVPAVCACTGNLDDDLGVYAHAISIQTQQQAGIAGLSESFQLIVGQRKLKQWPARLIYIRSGVSESRFASVLSGEIQEIEKLYLSRQLKKPAILAVVAQRRQQTRLYPTREMQDQGSNLPPGYLVYKHLEQPGTYLNFLLISHQALQGTVRPTRYFVLRNDMNLPREDVARLMYGLCHSYGRCQRSVSIPAPLYYAQLLAERARVYMKMHLEERHINVERLSDITDEAGTGDVYETIARDANKDVSKVGQDVRPMCYC</sequence>
<evidence type="ECO:0000313" key="5">
    <source>
        <dbReference type="Proteomes" id="UP000221165"/>
    </source>
</evidence>
<dbReference type="Pfam" id="PF02171">
    <property type="entry name" value="Piwi"/>
    <property type="match status" value="1"/>
</dbReference>
<dbReference type="InterPro" id="IPR036085">
    <property type="entry name" value="PAZ_dom_sf"/>
</dbReference>
<organism evidence="4 5">
    <name type="scientific">Cystoisospora suis</name>
    <dbReference type="NCBI Taxonomy" id="483139"/>
    <lineage>
        <taxon>Eukaryota</taxon>
        <taxon>Sar</taxon>
        <taxon>Alveolata</taxon>
        <taxon>Apicomplexa</taxon>
        <taxon>Conoidasida</taxon>
        <taxon>Coccidia</taxon>
        <taxon>Eucoccidiorida</taxon>
        <taxon>Eimeriorina</taxon>
        <taxon>Sarcocystidae</taxon>
        <taxon>Cystoisospora</taxon>
    </lineage>
</organism>
<dbReference type="GO" id="GO:0003723">
    <property type="term" value="F:RNA binding"/>
    <property type="evidence" value="ECO:0007669"/>
    <property type="project" value="InterPro"/>
</dbReference>
<proteinExistence type="predicted"/>
<dbReference type="PROSITE" id="PS50822">
    <property type="entry name" value="PIWI"/>
    <property type="match status" value="1"/>
</dbReference>
<name>A0A2C6LE68_9APIC</name>
<gene>
    <name evidence="4" type="ORF">CSUI_000973</name>
</gene>
<dbReference type="SMART" id="SM00950">
    <property type="entry name" value="Piwi"/>
    <property type="match status" value="1"/>
</dbReference>
<dbReference type="PROSITE" id="PS50821">
    <property type="entry name" value="PAZ"/>
    <property type="match status" value="1"/>
</dbReference>
<dbReference type="AlphaFoldDB" id="A0A2C6LE68"/>
<dbReference type="InterPro" id="IPR003165">
    <property type="entry name" value="Piwi"/>
</dbReference>
<dbReference type="SUPFAM" id="SSF53098">
    <property type="entry name" value="Ribonuclease H-like"/>
    <property type="match status" value="1"/>
</dbReference>
<dbReference type="OrthoDB" id="10252740at2759"/>
<dbReference type="Pfam" id="PF02170">
    <property type="entry name" value="PAZ"/>
    <property type="match status" value="1"/>
</dbReference>
<feature type="compositionally biased region" description="Gly residues" evidence="1">
    <location>
        <begin position="20"/>
        <end position="60"/>
    </location>
</feature>
<protein>
    <submittedName>
        <fullName evidence="4">Argonaute ago</fullName>
    </submittedName>
</protein>
<feature type="compositionally biased region" description="Gly residues" evidence="1">
    <location>
        <begin position="90"/>
        <end position="103"/>
    </location>
</feature>
<dbReference type="Proteomes" id="UP000221165">
    <property type="component" value="Unassembled WGS sequence"/>
</dbReference>
<reference evidence="4 5" key="1">
    <citation type="journal article" date="2017" name="Int. J. Parasitol.">
        <title>The genome of the protozoan parasite Cystoisospora suis and a reverse vaccinology approach to identify vaccine candidates.</title>
        <authorList>
            <person name="Palmieri N."/>
            <person name="Shrestha A."/>
            <person name="Ruttkowski B."/>
            <person name="Beck T."/>
            <person name="Vogl C."/>
            <person name="Tomley F."/>
            <person name="Blake D.P."/>
            <person name="Joachim A."/>
        </authorList>
    </citation>
    <scope>NUCLEOTIDE SEQUENCE [LARGE SCALE GENOMIC DNA]</scope>
    <source>
        <strain evidence="4 5">Wien I</strain>
    </source>
</reference>
<evidence type="ECO:0000259" key="3">
    <source>
        <dbReference type="PROSITE" id="PS50822"/>
    </source>
</evidence>
<evidence type="ECO:0000256" key="1">
    <source>
        <dbReference type="SAM" id="MobiDB-lite"/>
    </source>
</evidence>
<dbReference type="VEuPathDB" id="ToxoDB:CSUI_000973"/>